<evidence type="ECO:0000313" key="2">
    <source>
        <dbReference type="Proteomes" id="UP000199308"/>
    </source>
</evidence>
<accession>A0A1I0H6S9</accession>
<sequence>IRNQKTDYGFCTIIWIGQLITFLIDQHCAIAGFFIQLSIELAFLNL</sequence>
<reference evidence="1 2" key="1">
    <citation type="submission" date="2016-10" db="EMBL/GenBank/DDBJ databases">
        <authorList>
            <person name="de Groot N.N."/>
        </authorList>
    </citation>
    <scope>NUCLEOTIDE SEQUENCE [LARGE SCALE GENOMIC DNA]</scope>
    <source>
        <strain evidence="1 2">DSM 19706</strain>
    </source>
</reference>
<proteinExistence type="predicted"/>
<protein>
    <submittedName>
        <fullName evidence="1">Uncharacterized protein</fullName>
    </submittedName>
</protein>
<dbReference type="EMBL" id="FOHK01000014">
    <property type="protein sequence ID" value="SET79394.1"/>
    <property type="molecule type" value="Genomic_DNA"/>
</dbReference>
<evidence type="ECO:0000313" key="1">
    <source>
        <dbReference type="EMBL" id="SET79394.1"/>
    </source>
</evidence>
<organism evidence="1 2">
    <name type="scientific">Thalassotalea agarivorans</name>
    <name type="common">Thalassomonas agarivorans</name>
    <dbReference type="NCBI Taxonomy" id="349064"/>
    <lineage>
        <taxon>Bacteria</taxon>
        <taxon>Pseudomonadati</taxon>
        <taxon>Pseudomonadota</taxon>
        <taxon>Gammaproteobacteria</taxon>
        <taxon>Alteromonadales</taxon>
        <taxon>Colwelliaceae</taxon>
        <taxon>Thalassotalea</taxon>
    </lineage>
</organism>
<gene>
    <name evidence="1" type="ORF">SAMN05660429_02714</name>
</gene>
<feature type="non-terminal residue" evidence="1">
    <location>
        <position position="1"/>
    </location>
</feature>
<keyword evidence="2" id="KW-1185">Reference proteome</keyword>
<dbReference type="Proteomes" id="UP000199308">
    <property type="component" value="Unassembled WGS sequence"/>
</dbReference>
<name>A0A1I0H6S9_THASX</name>
<dbReference type="AlphaFoldDB" id="A0A1I0H6S9"/>